<evidence type="ECO:0000313" key="1">
    <source>
        <dbReference type="EMBL" id="CAG8617295.1"/>
    </source>
</evidence>
<accession>A0ABN7UK74</accession>
<dbReference type="EMBL" id="CAJVQB010003776">
    <property type="protein sequence ID" value="CAG8617295.1"/>
    <property type="molecule type" value="Genomic_DNA"/>
</dbReference>
<sequence length="152" mass="16671">FSAVLAPDGRVIIFGGSNVLNVSTTVVFGDLWILNTTVFRWSIGNILNPIVDLNLTGHTATLMDNYMFIAFGEFSFKNYSSRIFMLDVSQKDSYIWVTEFTPNITTTAVSIPSTTIQSSSIISDSSLIIGGIIGGSIIFGKNIYNVIQRKND</sequence>
<comment type="caution">
    <text evidence="1">The sequence shown here is derived from an EMBL/GenBank/DDBJ whole genome shotgun (WGS) entry which is preliminary data.</text>
</comment>
<dbReference type="Gene3D" id="2.120.10.80">
    <property type="entry name" value="Kelch-type beta propeller"/>
    <property type="match status" value="1"/>
</dbReference>
<protein>
    <submittedName>
        <fullName evidence="1">18045_t:CDS:1</fullName>
    </submittedName>
</protein>
<dbReference type="Proteomes" id="UP000789901">
    <property type="component" value="Unassembled WGS sequence"/>
</dbReference>
<organism evidence="1 2">
    <name type="scientific">Gigaspora margarita</name>
    <dbReference type="NCBI Taxonomy" id="4874"/>
    <lineage>
        <taxon>Eukaryota</taxon>
        <taxon>Fungi</taxon>
        <taxon>Fungi incertae sedis</taxon>
        <taxon>Mucoromycota</taxon>
        <taxon>Glomeromycotina</taxon>
        <taxon>Glomeromycetes</taxon>
        <taxon>Diversisporales</taxon>
        <taxon>Gigasporaceae</taxon>
        <taxon>Gigaspora</taxon>
    </lineage>
</organism>
<feature type="non-terminal residue" evidence="1">
    <location>
        <position position="1"/>
    </location>
</feature>
<proteinExistence type="predicted"/>
<evidence type="ECO:0000313" key="2">
    <source>
        <dbReference type="Proteomes" id="UP000789901"/>
    </source>
</evidence>
<keyword evidence="2" id="KW-1185">Reference proteome</keyword>
<name>A0ABN7UK74_GIGMA</name>
<reference evidence="1 2" key="1">
    <citation type="submission" date="2021-06" db="EMBL/GenBank/DDBJ databases">
        <authorList>
            <person name="Kallberg Y."/>
            <person name="Tangrot J."/>
            <person name="Rosling A."/>
        </authorList>
    </citation>
    <scope>NUCLEOTIDE SEQUENCE [LARGE SCALE GENOMIC DNA]</scope>
    <source>
        <strain evidence="1 2">120-4 pot B 10/14</strain>
    </source>
</reference>
<dbReference type="InterPro" id="IPR015915">
    <property type="entry name" value="Kelch-typ_b-propeller"/>
</dbReference>
<dbReference type="SUPFAM" id="SSF117281">
    <property type="entry name" value="Kelch motif"/>
    <property type="match status" value="1"/>
</dbReference>
<gene>
    <name evidence="1" type="ORF">GMARGA_LOCUS7659</name>
</gene>